<reference evidence="1" key="1">
    <citation type="submission" date="2019-11" db="EMBL/GenBank/DDBJ databases">
        <authorList>
            <person name="Feng L."/>
        </authorList>
    </citation>
    <scope>NUCLEOTIDE SEQUENCE</scope>
    <source>
        <strain evidence="1">CramosumLFYP8</strain>
    </source>
</reference>
<proteinExistence type="predicted"/>
<name>A0A6N3C553_9FIRM</name>
<sequence>MKITKKDLAMYKEAQEIKTATCNITQARLRQTKYGYYRWKASGLSVSKYLYIADNEEKLFKNDLERRKKDEYSEFDRKAYKSPRT</sequence>
<protein>
    <submittedName>
        <fullName evidence="1">Uncharacterized protein</fullName>
    </submittedName>
</protein>
<dbReference type="RefSeq" id="WP_156635662.1">
    <property type="nucleotide sequence ID" value="NZ_CACRTL010000029.1"/>
</dbReference>
<gene>
    <name evidence="1" type="ORF">CRLFYP8_02959</name>
</gene>
<organism evidence="1">
    <name type="scientific">Thomasclavelia ramosa</name>
    <dbReference type="NCBI Taxonomy" id="1547"/>
    <lineage>
        <taxon>Bacteria</taxon>
        <taxon>Bacillati</taxon>
        <taxon>Bacillota</taxon>
        <taxon>Erysipelotrichia</taxon>
        <taxon>Erysipelotrichales</taxon>
        <taxon>Coprobacillaceae</taxon>
        <taxon>Thomasclavelia</taxon>
    </lineage>
</organism>
<dbReference type="AlphaFoldDB" id="A0A6N3C553"/>
<dbReference type="EMBL" id="CACRTL010000029">
    <property type="protein sequence ID" value="VYU10464.1"/>
    <property type="molecule type" value="Genomic_DNA"/>
</dbReference>
<evidence type="ECO:0000313" key="1">
    <source>
        <dbReference type="EMBL" id="VYU10464.1"/>
    </source>
</evidence>
<accession>A0A6N3C553</accession>